<feature type="chain" id="PRO_5031385287" description="Trypsin" evidence="1">
    <location>
        <begin position="29"/>
        <end position="450"/>
    </location>
</feature>
<evidence type="ECO:0008006" key="4">
    <source>
        <dbReference type="Google" id="ProtNLM"/>
    </source>
</evidence>
<proteinExistence type="predicted"/>
<accession>A0A7Y6IVK3</accession>
<dbReference type="RefSeq" id="WP_175604092.1">
    <property type="nucleotide sequence ID" value="NZ_JABWGO010000009.1"/>
</dbReference>
<dbReference type="InterPro" id="IPR043504">
    <property type="entry name" value="Peptidase_S1_PA_chymotrypsin"/>
</dbReference>
<organism evidence="2 3">
    <name type="scientific">Nonomuraea rhodomycinica</name>
    <dbReference type="NCBI Taxonomy" id="1712872"/>
    <lineage>
        <taxon>Bacteria</taxon>
        <taxon>Bacillati</taxon>
        <taxon>Actinomycetota</taxon>
        <taxon>Actinomycetes</taxon>
        <taxon>Streptosporangiales</taxon>
        <taxon>Streptosporangiaceae</taxon>
        <taxon>Nonomuraea</taxon>
    </lineage>
</organism>
<dbReference type="SUPFAM" id="SSF50494">
    <property type="entry name" value="Trypsin-like serine proteases"/>
    <property type="match status" value="1"/>
</dbReference>
<dbReference type="Proteomes" id="UP000546126">
    <property type="component" value="Unassembled WGS sequence"/>
</dbReference>
<protein>
    <recommendedName>
        <fullName evidence="4">Trypsin</fullName>
    </recommendedName>
</protein>
<dbReference type="InterPro" id="IPR009003">
    <property type="entry name" value="Peptidase_S1_PA"/>
</dbReference>
<feature type="signal peptide" evidence="1">
    <location>
        <begin position="1"/>
        <end position="28"/>
    </location>
</feature>
<dbReference type="Gene3D" id="2.40.10.10">
    <property type="entry name" value="Trypsin-like serine proteases"/>
    <property type="match status" value="2"/>
</dbReference>
<evidence type="ECO:0000313" key="3">
    <source>
        <dbReference type="Proteomes" id="UP000546126"/>
    </source>
</evidence>
<keyword evidence="1" id="KW-0732">Signal</keyword>
<sequence>MSSFSHAGRIGAGLVLALIGLPAGVASADPGPSSVTLAAHEQPKPARPTLEAIKQRAARDGIPLEQAVKDYISTTAATRTVAASAQPDGPVDTPDVMVDDLHAGEIEDLTRIAAAEGIGLTAAIDGIAWQGQFEKVAAQLEAEFPADFAGAVKNDDSAWFAFKADVPAKAVELARTLPVRVDLVGDRGFSERELSAAAEAAHTAVLADPAVEDAATSYDVRTGTVIVETRSSAPLSAQDLLPRAALEAGMHIQVTQVDKVSQPEDKYIRGGGSLGSCTSGFNLKYIYSSTKRHATAGHCGQSAATRTYSNHSTKGGWTKVNRVWWHIGAWGDLSYYTVGSKSPTRTFYHDWNKTRYADDRSPMPSVGTRICHFGITSGGSCAKVARRDVSSGSMRHMVVMDKDISEPGDSGGPWYYGGMAYGIHFGLIGGKSSFTPAYLYQNRGYDVWHR</sequence>
<keyword evidence="3" id="KW-1185">Reference proteome</keyword>
<dbReference type="EMBL" id="JABWGO010000009">
    <property type="protein sequence ID" value="NUW44618.1"/>
    <property type="molecule type" value="Genomic_DNA"/>
</dbReference>
<reference evidence="2 3" key="1">
    <citation type="submission" date="2020-06" db="EMBL/GenBank/DDBJ databases">
        <authorList>
            <person name="Chanama M."/>
        </authorList>
    </citation>
    <scope>NUCLEOTIDE SEQUENCE [LARGE SCALE GENOMIC DNA]</scope>
    <source>
        <strain evidence="2 3">TBRC6557</strain>
    </source>
</reference>
<dbReference type="AlphaFoldDB" id="A0A7Y6IVK3"/>
<evidence type="ECO:0000313" key="2">
    <source>
        <dbReference type="EMBL" id="NUW44618.1"/>
    </source>
</evidence>
<name>A0A7Y6IVK3_9ACTN</name>
<gene>
    <name evidence="2" type="ORF">HT134_31495</name>
</gene>
<comment type="caution">
    <text evidence="2">The sequence shown here is derived from an EMBL/GenBank/DDBJ whole genome shotgun (WGS) entry which is preliminary data.</text>
</comment>
<evidence type="ECO:0000256" key="1">
    <source>
        <dbReference type="SAM" id="SignalP"/>
    </source>
</evidence>